<protein>
    <submittedName>
        <fullName evidence="2">ParA family protein</fullName>
    </submittedName>
</protein>
<dbReference type="SUPFAM" id="SSF52540">
    <property type="entry name" value="P-loop containing nucleoside triphosphate hydrolases"/>
    <property type="match status" value="1"/>
</dbReference>
<dbReference type="PANTHER" id="PTHR13696">
    <property type="entry name" value="P-LOOP CONTAINING NUCLEOSIDE TRIPHOSPHATE HYDROLASE"/>
    <property type="match status" value="1"/>
</dbReference>
<dbReference type="InterPro" id="IPR027417">
    <property type="entry name" value="P-loop_NTPase"/>
</dbReference>
<accession>A0ABS3PV84</accession>
<keyword evidence="3" id="KW-1185">Reference proteome</keyword>
<dbReference type="PANTHER" id="PTHR13696:SF99">
    <property type="entry name" value="COBYRINIC ACID AC-DIAMIDE SYNTHASE"/>
    <property type="match status" value="1"/>
</dbReference>
<dbReference type="InterPro" id="IPR050678">
    <property type="entry name" value="DNA_Partitioning_ATPase"/>
</dbReference>
<comment type="caution">
    <text evidence="2">The sequence shown here is derived from an EMBL/GenBank/DDBJ whole genome shotgun (WGS) entry which is preliminary data.</text>
</comment>
<dbReference type="Pfam" id="PF01656">
    <property type="entry name" value="CbiA"/>
    <property type="match status" value="1"/>
</dbReference>
<sequence>MIITFATQKGGVGKTTLAVAFANYLTITKKEKVKVFDFDYQKSFYQKWEEDKFLQFPELYEVEIIDGEQNTIDGQDIADMKQSETYYIFDLAGTLDGRYMELLIYSDFIVIPFEYSDVSTKSTMVFINLLGMIESQANRVFLRSKYDKGYTYKNQPAMDEEISQYGYLLPTPVYKRNDLQSINTRRLSYEQRSAVKQTFEELIQYINDNNI</sequence>
<name>A0ABS3PV84_9FLAO</name>
<evidence type="ECO:0000313" key="2">
    <source>
        <dbReference type="EMBL" id="MBO1882903.1"/>
    </source>
</evidence>
<gene>
    <name evidence="2" type="ORF">J4N46_00265</name>
</gene>
<dbReference type="CDD" id="cd02042">
    <property type="entry name" value="ParAB_family"/>
    <property type="match status" value="1"/>
</dbReference>
<feature type="domain" description="CobQ/CobB/MinD/ParA nucleotide binding" evidence="1">
    <location>
        <begin position="3"/>
        <end position="79"/>
    </location>
</feature>
<dbReference type="Proteomes" id="UP000681610">
    <property type="component" value="Unassembled WGS sequence"/>
</dbReference>
<dbReference type="EMBL" id="JAGDYP010000001">
    <property type="protein sequence ID" value="MBO1882903.1"/>
    <property type="molecule type" value="Genomic_DNA"/>
</dbReference>
<evidence type="ECO:0000259" key="1">
    <source>
        <dbReference type="Pfam" id="PF01656"/>
    </source>
</evidence>
<organism evidence="2 3">
    <name type="scientific">Capnocytophaga bilenii</name>
    <dbReference type="NCBI Taxonomy" id="2819369"/>
    <lineage>
        <taxon>Bacteria</taxon>
        <taxon>Pseudomonadati</taxon>
        <taxon>Bacteroidota</taxon>
        <taxon>Flavobacteriia</taxon>
        <taxon>Flavobacteriales</taxon>
        <taxon>Flavobacteriaceae</taxon>
        <taxon>Capnocytophaga</taxon>
    </lineage>
</organism>
<evidence type="ECO:0000313" key="3">
    <source>
        <dbReference type="Proteomes" id="UP000681610"/>
    </source>
</evidence>
<reference evidence="2 3" key="1">
    <citation type="submission" date="2021-03" db="EMBL/GenBank/DDBJ databases">
        <title>Isolation and description of Capnocytophaga bilenii sp. nov., a novel Capnocytophaga species, isolated from a gingivitis subject.</title>
        <authorList>
            <person name="Antezack A."/>
            <person name="Monnet-Corti V."/>
            <person name="La Scola B."/>
        </authorList>
    </citation>
    <scope>NUCLEOTIDE SEQUENCE [LARGE SCALE GENOMIC DNA]</scope>
    <source>
        <strain evidence="2 3">Marseille-Q4570</strain>
    </source>
</reference>
<dbReference type="InterPro" id="IPR002586">
    <property type="entry name" value="CobQ/CobB/MinD/ParA_Nub-bd_dom"/>
</dbReference>
<dbReference type="Gene3D" id="3.40.50.300">
    <property type="entry name" value="P-loop containing nucleotide triphosphate hydrolases"/>
    <property type="match status" value="1"/>
</dbReference>
<dbReference type="RefSeq" id="WP_009751297.1">
    <property type="nucleotide sequence ID" value="NZ_JAGDYP010000001.1"/>
</dbReference>
<proteinExistence type="predicted"/>